<accession>A0AA88L1L3</accession>
<organism evidence="1 2">
    <name type="scientific">Artemia franciscana</name>
    <name type="common">Brine shrimp</name>
    <name type="synonym">Artemia sanfranciscana</name>
    <dbReference type="NCBI Taxonomy" id="6661"/>
    <lineage>
        <taxon>Eukaryota</taxon>
        <taxon>Metazoa</taxon>
        <taxon>Ecdysozoa</taxon>
        <taxon>Arthropoda</taxon>
        <taxon>Crustacea</taxon>
        <taxon>Branchiopoda</taxon>
        <taxon>Anostraca</taxon>
        <taxon>Artemiidae</taxon>
        <taxon>Artemia</taxon>
    </lineage>
</organism>
<keyword evidence="2" id="KW-1185">Reference proteome</keyword>
<comment type="caution">
    <text evidence="1">The sequence shown here is derived from an EMBL/GenBank/DDBJ whole genome shotgun (WGS) entry which is preliminary data.</text>
</comment>
<feature type="non-terminal residue" evidence="1">
    <location>
        <position position="1"/>
    </location>
</feature>
<dbReference type="EMBL" id="JAVRJZ010000017">
    <property type="protein sequence ID" value="KAK2709256.1"/>
    <property type="molecule type" value="Genomic_DNA"/>
</dbReference>
<evidence type="ECO:0000313" key="2">
    <source>
        <dbReference type="Proteomes" id="UP001187531"/>
    </source>
</evidence>
<protein>
    <submittedName>
        <fullName evidence="1">Uncharacterized protein</fullName>
    </submittedName>
</protein>
<name>A0AA88L1L3_ARTSF</name>
<dbReference type="AlphaFoldDB" id="A0AA88L1L3"/>
<dbReference type="Proteomes" id="UP001187531">
    <property type="component" value="Unassembled WGS sequence"/>
</dbReference>
<proteinExistence type="predicted"/>
<evidence type="ECO:0000313" key="1">
    <source>
        <dbReference type="EMBL" id="KAK2709256.1"/>
    </source>
</evidence>
<gene>
    <name evidence="1" type="ORF">QYM36_013050</name>
</gene>
<reference evidence="1" key="1">
    <citation type="submission" date="2023-07" db="EMBL/GenBank/DDBJ databases">
        <title>Chromosome-level genome assembly of Artemia franciscana.</title>
        <authorList>
            <person name="Jo E."/>
        </authorList>
    </citation>
    <scope>NUCLEOTIDE SEQUENCE</scope>
    <source>
        <tissue evidence="1">Whole body</tissue>
    </source>
</reference>
<sequence length="59" mass="6726">EFNIYYFTFHIVSIAVQRICVELHLYFGEVSGGIIKVRGVVALNRMKEGVSVCKYFAPI</sequence>